<accession>A0AAI9I0N0</accession>
<feature type="domain" description="DUF4123" evidence="1">
    <location>
        <begin position="15"/>
        <end position="130"/>
    </location>
</feature>
<protein>
    <submittedName>
        <fullName evidence="2">DUF4123 domain-containing protein</fullName>
    </submittedName>
</protein>
<dbReference type="Pfam" id="PF13503">
    <property type="entry name" value="DUF4123"/>
    <property type="match status" value="1"/>
</dbReference>
<reference evidence="2" key="2">
    <citation type="submission" date="2024-02" db="EMBL/GenBank/DDBJ databases">
        <authorList>
            <consortium name="Clinical and Environmental Microbiology Branch: Whole genome sequencing antimicrobial resistance pathogens in the healthcare setting"/>
        </authorList>
    </citation>
    <scope>NUCLEOTIDE SEQUENCE</scope>
    <source>
        <strain evidence="2">2020GO-00142</strain>
    </source>
</reference>
<evidence type="ECO:0000313" key="3">
    <source>
        <dbReference type="EMBL" id="MER5075281.1"/>
    </source>
</evidence>
<evidence type="ECO:0000313" key="4">
    <source>
        <dbReference type="Proteomes" id="UP001495779"/>
    </source>
</evidence>
<dbReference type="Proteomes" id="UP001495779">
    <property type="component" value="Unassembled WGS sequence"/>
</dbReference>
<comment type="caution">
    <text evidence="2">The sequence shown here is derived from an EMBL/GenBank/DDBJ whole genome shotgun (WGS) entry which is preliminary data.</text>
</comment>
<name>A0AAI9I0N0_PROST</name>
<evidence type="ECO:0000313" key="2">
    <source>
        <dbReference type="EMBL" id="EMP9432686.1"/>
    </source>
</evidence>
<dbReference type="RefSeq" id="WP_163862563.1">
    <property type="nucleotide sequence ID" value="NZ_CP119540.1"/>
</dbReference>
<dbReference type="InterPro" id="IPR025391">
    <property type="entry name" value="DUF4123"/>
</dbReference>
<dbReference type="EMBL" id="AAZDVE040000010">
    <property type="protein sequence ID" value="EMP9432686.1"/>
    <property type="molecule type" value="Genomic_DNA"/>
</dbReference>
<proteinExistence type="predicted"/>
<dbReference type="EMBL" id="JAGSRH010000001">
    <property type="protein sequence ID" value="MER5075281.1"/>
    <property type="molecule type" value="Genomic_DNA"/>
</dbReference>
<organism evidence="2">
    <name type="scientific">Providencia stuartii</name>
    <dbReference type="NCBI Taxonomy" id="588"/>
    <lineage>
        <taxon>Bacteria</taxon>
        <taxon>Pseudomonadati</taxon>
        <taxon>Pseudomonadota</taxon>
        <taxon>Gammaproteobacteria</taxon>
        <taxon>Enterobacterales</taxon>
        <taxon>Morganellaceae</taxon>
        <taxon>Providencia</taxon>
    </lineage>
</organism>
<dbReference type="AlphaFoldDB" id="A0AAI9I0N0"/>
<evidence type="ECO:0000259" key="1">
    <source>
        <dbReference type="Pfam" id="PF13503"/>
    </source>
</evidence>
<gene>
    <name evidence="2" type="ORF">JRA39_001727</name>
    <name evidence="3" type="ORF">KDV35_00060</name>
</gene>
<reference evidence="3 4" key="1">
    <citation type="submission" date="2021-04" db="EMBL/GenBank/DDBJ databases">
        <title>Determining the burden of carbapenem-resistant Enterobacterales from a tertiary public heath setting in Bangladesh: a clinical, epidemiological, and molecular study.</title>
        <authorList>
            <person name="Farzana R."/>
            <person name="Walsh T.R."/>
        </authorList>
    </citation>
    <scope>NUCLEOTIDE SEQUENCE [LARGE SCALE GENOMIC DNA]</scope>
    <source>
        <strain evidence="4">dmpro_s316</strain>
        <strain evidence="3">Dmpro_s316</strain>
    </source>
</reference>
<sequence>MENLVQAANQSQKNIYLLIEGGAFAEQTIEPFQQKHTRSLYSLYQHPQLIEAKWVGPWLYQVKNNADLAAEMAQFQQVATVIFSSLALKPLAMQLAWGCTLVKPDLETIVSRFYIHAVMPVLARCQKEDWHYYLFSGTTTWWHQTLSGWQPTDIATKAQPKTHDRTVYLDETTWQQIDDDPEVKSVLAQWQQMPMSQHFPPCIQRQKVIQTLKKAEKAGLTESDDRTTYALLYLEGYQSLLTQLLDAPYIENIQQGKYSLAHAIKEFERKNKAVI</sequence>